<name>K0TRF5_THAOC</name>
<feature type="compositionally biased region" description="Basic and acidic residues" evidence="2">
    <location>
        <begin position="54"/>
        <end position="63"/>
    </location>
</feature>
<dbReference type="EMBL" id="AGNL01000518">
    <property type="protein sequence ID" value="EJK77707.1"/>
    <property type="molecule type" value="Genomic_DNA"/>
</dbReference>
<dbReference type="SUPFAM" id="SSF81901">
    <property type="entry name" value="HCP-like"/>
    <property type="match status" value="1"/>
</dbReference>
<evidence type="ECO:0000256" key="1">
    <source>
        <dbReference type="ARBA" id="ARBA00038101"/>
    </source>
</evidence>
<feature type="region of interest" description="Disordered" evidence="2">
    <location>
        <begin position="1"/>
        <end position="63"/>
    </location>
</feature>
<comment type="caution">
    <text evidence="3">The sequence shown here is derived from an EMBL/GenBank/DDBJ whole genome shotgun (WGS) entry which is preliminary data.</text>
</comment>
<dbReference type="Pfam" id="PF08238">
    <property type="entry name" value="Sel1"/>
    <property type="match status" value="2"/>
</dbReference>
<gene>
    <name evidence="3" type="ORF">THAOC_00445</name>
</gene>
<proteinExistence type="inferred from homology"/>
<dbReference type="InterPro" id="IPR050767">
    <property type="entry name" value="Sel1_AlgK"/>
</dbReference>
<protein>
    <submittedName>
        <fullName evidence="3">Uncharacterized protein</fullName>
    </submittedName>
</protein>
<sequence>MEPVGHASESEPVGPDNESTGATSHDGAGSERAKTTTAGQPKLRDIQSGCSTRGTRDGREKGARSAFSSLDCPCANMRGCPFCRTPRPSDEESQLAMVQKRVSKGDAAAIARLGNHYLDGALGLAKDVPRAIEMWTEAAELGSVDAHYQLGVTYYYGVGVEEDKPRGVRHWQEAAMKGFVESRHNLGYAENIRGNCELAVKHWMISAKMGDEDSLDAIKEMFILGRATKTQYAEALRGFGHAVEEMKSHQRDEAKRLGL</sequence>
<reference evidence="3 4" key="1">
    <citation type="journal article" date="2012" name="Genome Biol.">
        <title>Genome and low-iron response of an oceanic diatom adapted to chronic iron limitation.</title>
        <authorList>
            <person name="Lommer M."/>
            <person name="Specht M."/>
            <person name="Roy A.S."/>
            <person name="Kraemer L."/>
            <person name="Andreson R."/>
            <person name="Gutowska M.A."/>
            <person name="Wolf J."/>
            <person name="Bergner S.V."/>
            <person name="Schilhabel M.B."/>
            <person name="Klostermeier U.C."/>
            <person name="Beiko R.G."/>
            <person name="Rosenstiel P."/>
            <person name="Hippler M."/>
            <person name="Laroche J."/>
        </authorList>
    </citation>
    <scope>NUCLEOTIDE SEQUENCE [LARGE SCALE GENOMIC DNA]</scope>
    <source>
        <strain evidence="3 4">CCMP1005</strain>
    </source>
</reference>
<organism evidence="3 4">
    <name type="scientific">Thalassiosira oceanica</name>
    <name type="common">Marine diatom</name>
    <dbReference type="NCBI Taxonomy" id="159749"/>
    <lineage>
        <taxon>Eukaryota</taxon>
        <taxon>Sar</taxon>
        <taxon>Stramenopiles</taxon>
        <taxon>Ochrophyta</taxon>
        <taxon>Bacillariophyta</taxon>
        <taxon>Coscinodiscophyceae</taxon>
        <taxon>Thalassiosirophycidae</taxon>
        <taxon>Thalassiosirales</taxon>
        <taxon>Thalassiosiraceae</taxon>
        <taxon>Thalassiosira</taxon>
    </lineage>
</organism>
<dbReference type="AlphaFoldDB" id="K0TRF5"/>
<dbReference type="Gene3D" id="1.25.40.10">
    <property type="entry name" value="Tetratricopeptide repeat domain"/>
    <property type="match status" value="1"/>
</dbReference>
<accession>K0TRF5</accession>
<dbReference type="SMART" id="SM00671">
    <property type="entry name" value="SEL1"/>
    <property type="match status" value="3"/>
</dbReference>
<evidence type="ECO:0000256" key="2">
    <source>
        <dbReference type="SAM" id="MobiDB-lite"/>
    </source>
</evidence>
<evidence type="ECO:0000313" key="3">
    <source>
        <dbReference type="EMBL" id="EJK77707.1"/>
    </source>
</evidence>
<dbReference type="InterPro" id="IPR011990">
    <property type="entry name" value="TPR-like_helical_dom_sf"/>
</dbReference>
<dbReference type="PANTHER" id="PTHR11102">
    <property type="entry name" value="SEL-1-LIKE PROTEIN"/>
    <property type="match status" value="1"/>
</dbReference>
<dbReference type="Proteomes" id="UP000266841">
    <property type="component" value="Unassembled WGS sequence"/>
</dbReference>
<dbReference type="OrthoDB" id="2384430at2759"/>
<dbReference type="PANTHER" id="PTHR11102:SF160">
    <property type="entry name" value="ERAD-ASSOCIATED E3 UBIQUITIN-PROTEIN LIGASE COMPONENT HRD3"/>
    <property type="match status" value="1"/>
</dbReference>
<comment type="similarity">
    <text evidence="1">Belongs to the sel-1 family.</text>
</comment>
<keyword evidence="4" id="KW-1185">Reference proteome</keyword>
<evidence type="ECO:0000313" key="4">
    <source>
        <dbReference type="Proteomes" id="UP000266841"/>
    </source>
</evidence>
<dbReference type="InterPro" id="IPR006597">
    <property type="entry name" value="Sel1-like"/>
</dbReference>